<gene>
    <name evidence="2" type="ORF">LTRI10_LOCUS12743</name>
</gene>
<organism evidence="2 3">
    <name type="scientific">Linum trigynum</name>
    <dbReference type="NCBI Taxonomy" id="586398"/>
    <lineage>
        <taxon>Eukaryota</taxon>
        <taxon>Viridiplantae</taxon>
        <taxon>Streptophyta</taxon>
        <taxon>Embryophyta</taxon>
        <taxon>Tracheophyta</taxon>
        <taxon>Spermatophyta</taxon>
        <taxon>Magnoliopsida</taxon>
        <taxon>eudicotyledons</taxon>
        <taxon>Gunneridae</taxon>
        <taxon>Pentapetalae</taxon>
        <taxon>rosids</taxon>
        <taxon>fabids</taxon>
        <taxon>Malpighiales</taxon>
        <taxon>Linaceae</taxon>
        <taxon>Linum</taxon>
    </lineage>
</organism>
<feature type="compositionally biased region" description="Basic and acidic residues" evidence="1">
    <location>
        <begin position="139"/>
        <end position="153"/>
    </location>
</feature>
<feature type="compositionally biased region" description="Basic and acidic residues" evidence="1">
    <location>
        <begin position="1"/>
        <end position="11"/>
    </location>
</feature>
<feature type="region of interest" description="Disordered" evidence="1">
    <location>
        <begin position="1"/>
        <end position="27"/>
    </location>
</feature>
<evidence type="ECO:0000313" key="2">
    <source>
        <dbReference type="EMBL" id="CAL1370631.1"/>
    </source>
</evidence>
<feature type="region of interest" description="Disordered" evidence="1">
    <location>
        <begin position="39"/>
        <end position="153"/>
    </location>
</feature>
<sequence length="153" mass="16102">MVGKGKEDGKAKGKMGQSAIQEYGGRGVVGGGVVIKERLGKSKKANGEEKEQEVLGQGAAGEGGDNDGPNVEESKAGAEIHTPNQGAASERKVAFQMKAPDPEDDPDKKRTTGMVADLAEDPTPVKKLCLEDVPDSEIEDKNATVEEASREWP</sequence>
<evidence type="ECO:0000256" key="1">
    <source>
        <dbReference type="SAM" id="MobiDB-lite"/>
    </source>
</evidence>
<proteinExistence type="predicted"/>
<dbReference type="AlphaFoldDB" id="A0AAV2DAC1"/>
<accession>A0AAV2DAC1</accession>
<reference evidence="2 3" key="1">
    <citation type="submission" date="2024-04" db="EMBL/GenBank/DDBJ databases">
        <authorList>
            <person name="Fracassetti M."/>
        </authorList>
    </citation>
    <scope>NUCLEOTIDE SEQUENCE [LARGE SCALE GENOMIC DNA]</scope>
</reference>
<evidence type="ECO:0000313" key="3">
    <source>
        <dbReference type="Proteomes" id="UP001497516"/>
    </source>
</evidence>
<protein>
    <submittedName>
        <fullName evidence="2">Uncharacterized protein</fullName>
    </submittedName>
</protein>
<dbReference type="Proteomes" id="UP001497516">
    <property type="component" value="Chromosome 2"/>
</dbReference>
<feature type="compositionally biased region" description="Basic and acidic residues" evidence="1">
    <location>
        <begin position="39"/>
        <end position="53"/>
    </location>
</feature>
<name>A0AAV2DAC1_9ROSI</name>
<dbReference type="EMBL" id="OZ034815">
    <property type="protein sequence ID" value="CAL1370631.1"/>
    <property type="molecule type" value="Genomic_DNA"/>
</dbReference>
<keyword evidence="3" id="KW-1185">Reference proteome</keyword>